<keyword evidence="2" id="KW-1185">Reference proteome</keyword>
<dbReference type="AlphaFoldDB" id="A0A167PQM0"/>
<evidence type="ECO:0000313" key="1">
    <source>
        <dbReference type="EMBL" id="KZO99034.1"/>
    </source>
</evidence>
<proteinExistence type="predicted"/>
<accession>A0A167PQM0</accession>
<dbReference type="Proteomes" id="UP000076738">
    <property type="component" value="Unassembled WGS sequence"/>
</dbReference>
<name>A0A167PQM0_CALVF</name>
<gene>
    <name evidence="1" type="ORF">CALVIDRAFT_397359</name>
</gene>
<dbReference type="EMBL" id="KV417273">
    <property type="protein sequence ID" value="KZO99034.1"/>
    <property type="molecule type" value="Genomic_DNA"/>
</dbReference>
<sequence length="53" mass="5801">MKHGIPSSTSVPTECSGKCLHRSSALGAHLRAISTEMEVVDERIHERGRQQEG</sequence>
<evidence type="ECO:0000313" key="2">
    <source>
        <dbReference type="Proteomes" id="UP000076738"/>
    </source>
</evidence>
<reference evidence="1 2" key="1">
    <citation type="journal article" date="2016" name="Mol. Biol. Evol.">
        <title>Comparative Genomics of Early-Diverging Mushroom-Forming Fungi Provides Insights into the Origins of Lignocellulose Decay Capabilities.</title>
        <authorList>
            <person name="Nagy L.G."/>
            <person name="Riley R."/>
            <person name="Tritt A."/>
            <person name="Adam C."/>
            <person name="Daum C."/>
            <person name="Floudas D."/>
            <person name="Sun H."/>
            <person name="Yadav J.S."/>
            <person name="Pangilinan J."/>
            <person name="Larsson K.H."/>
            <person name="Matsuura K."/>
            <person name="Barry K."/>
            <person name="Labutti K."/>
            <person name="Kuo R."/>
            <person name="Ohm R.A."/>
            <person name="Bhattacharya S.S."/>
            <person name="Shirouzu T."/>
            <person name="Yoshinaga Y."/>
            <person name="Martin F.M."/>
            <person name="Grigoriev I.V."/>
            <person name="Hibbett D.S."/>
        </authorList>
    </citation>
    <scope>NUCLEOTIDE SEQUENCE [LARGE SCALE GENOMIC DNA]</scope>
    <source>
        <strain evidence="1 2">TUFC12733</strain>
    </source>
</reference>
<protein>
    <submittedName>
        <fullName evidence="1">Uncharacterized protein</fullName>
    </submittedName>
</protein>
<organism evidence="1 2">
    <name type="scientific">Calocera viscosa (strain TUFC12733)</name>
    <dbReference type="NCBI Taxonomy" id="1330018"/>
    <lineage>
        <taxon>Eukaryota</taxon>
        <taxon>Fungi</taxon>
        <taxon>Dikarya</taxon>
        <taxon>Basidiomycota</taxon>
        <taxon>Agaricomycotina</taxon>
        <taxon>Dacrymycetes</taxon>
        <taxon>Dacrymycetales</taxon>
        <taxon>Dacrymycetaceae</taxon>
        <taxon>Calocera</taxon>
    </lineage>
</organism>